<evidence type="ECO:0000259" key="6">
    <source>
        <dbReference type="Pfam" id="PF14322"/>
    </source>
</evidence>
<gene>
    <name evidence="7" type="ORF">SDC9_46004</name>
</gene>
<name>A0A644WBM0_9ZZZZ</name>
<dbReference type="SUPFAM" id="SSF48452">
    <property type="entry name" value="TPR-like"/>
    <property type="match status" value="1"/>
</dbReference>
<dbReference type="InterPro" id="IPR011990">
    <property type="entry name" value="TPR-like_helical_dom_sf"/>
</dbReference>
<evidence type="ECO:0000256" key="4">
    <source>
        <dbReference type="ARBA" id="ARBA00023237"/>
    </source>
</evidence>
<evidence type="ECO:0000313" key="7">
    <source>
        <dbReference type="EMBL" id="MPL99783.1"/>
    </source>
</evidence>
<keyword evidence="2" id="KW-0732">Signal</keyword>
<feature type="domain" description="RagB/SusD" evidence="5">
    <location>
        <begin position="281"/>
        <end position="558"/>
    </location>
</feature>
<sequence length="559" mass="64093">MKTIRIIIFTYFAVLSLNSCQGFLEVPAQGVLTEDNLNGVKQIENEIIAAYAAIGNDEINRPLSLWNYGNVRSDDAYKGGNDQNDGDFLHFLEISSPSVGNETWYTDVFWYRNYVAISRANFALKLLDKISETEMPNKKVRIAEMRFLRGHMHFIQKIIFKMVPFIDENMSPEDIANVSNVSFTNDELWQKIADDFDFAYQNLPEVQAEVGRANKYAAAAYLAKVYLYKAYRQDEKHNVTGIDAEDLQQVIDLTGYVMTSSYRLENDFAYNFLPGNYENGPEALFSVQYSHDDGTTYGRLNMGNALTTPTPGGDFNKPSQDLVNAYRTNNGLPMFDNYADTDYNEQVDKVDPRLFHTVAIPDKPYKYTNVNYERNQSRNPGMYGYYSSLKENVDPASEYYVKTGPWHANSKNNIIIRYADVLLMRAEAMIEKGDYAAALPLINQVRNRAKVSTGLIGFATNLNIQAYVDGVNCVWSQDFARQALRWERRLEFAMEGSRFFDLVRWGITDSVMNSYYLREASVRIHYQGAQFTKNKNEYVPVPIQQINFSKGVYQQNYGF</sequence>
<dbReference type="AlphaFoldDB" id="A0A644WBM0"/>
<protein>
    <recommendedName>
        <fullName evidence="8">SusD-like protein</fullName>
    </recommendedName>
</protein>
<dbReference type="InterPro" id="IPR033985">
    <property type="entry name" value="SusD-like_N"/>
</dbReference>
<comment type="subcellular location">
    <subcellularLocation>
        <location evidence="1">Cell outer membrane</location>
    </subcellularLocation>
</comment>
<reference evidence="7" key="1">
    <citation type="submission" date="2019-08" db="EMBL/GenBank/DDBJ databases">
        <authorList>
            <person name="Kucharzyk K."/>
            <person name="Murdoch R.W."/>
            <person name="Higgins S."/>
            <person name="Loffler F."/>
        </authorList>
    </citation>
    <scope>NUCLEOTIDE SEQUENCE</scope>
</reference>
<dbReference type="GO" id="GO:0009279">
    <property type="term" value="C:cell outer membrane"/>
    <property type="evidence" value="ECO:0007669"/>
    <property type="project" value="UniProtKB-SubCell"/>
</dbReference>
<evidence type="ECO:0000259" key="5">
    <source>
        <dbReference type="Pfam" id="PF07980"/>
    </source>
</evidence>
<evidence type="ECO:0000256" key="1">
    <source>
        <dbReference type="ARBA" id="ARBA00004442"/>
    </source>
</evidence>
<dbReference type="Gene3D" id="1.25.40.390">
    <property type="match status" value="1"/>
</dbReference>
<dbReference type="EMBL" id="VSSQ01000688">
    <property type="protein sequence ID" value="MPL99783.1"/>
    <property type="molecule type" value="Genomic_DNA"/>
</dbReference>
<keyword evidence="4" id="KW-0998">Cell outer membrane</keyword>
<organism evidence="7">
    <name type="scientific">bioreactor metagenome</name>
    <dbReference type="NCBI Taxonomy" id="1076179"/>
    <lineage>
        <taxon>unclassified sequences</taxon>
        <taxon>metagenomes</taxon>
        <taxon>ecological metagenomes</taxon>
    </lineage>
</organism>
<feature type="domain" description="SusD-like N-terminal" evidence="6">
    <location>
        <begin position="105"/>
        <end position="227"/>
    </location>
</feature>
<dbReference type="Pfam" id="PF07980">
    <property type="entry name" value="SusD_RagB"/>
    <property type="match status" value="1"/>
</dbReference>
<evidence type="ECO:0000256" key="3">
    <source>
        <dbReference type="ARBA" id="ARBA00023136"/>
    </source>
</evidence>
<proteinExistence type="predicted"/>
<dbReference type="Pfam" id="PF14322">
    <property type="entry name" value="SusD-like_3"/>
    <property type="match status" value="1"/>
</dbReference>
<accession>A0A644WBM0</accession>
<evidence type="ECO:0008006" key="8">
    <source>
        <dbReference type="Google" id="ProtNLM"/>
    </source>
</evidence>
<comment type="caution">
    <text evidence="7">The sequence shown here is derived from an EMBL/GenBank/DDBJ whole genome shotgun (WGS) entry which is preliminary data.</text>
</comment>
<keyword evidence="3" id="KW-0472">Membrane</keyword>
<evidence type="ECO:0000256" key="2">
    <source>
        <dbReference type="ARBA" id="ARBA00022729"/>
    </source>
</evidence>
<dbReference type="InterPro" id="IPR012944">
    <property type="entry name" value="SusD_RagB_dom"/>
</dbReference>